<comment type="caution">
    <text evidence="11">The sequence shown here is derived from an EMBL/GenBank/DDBJ whole genome shotgun (WGS) entry which is preliminary data.</text>
</comment>
<dbReference type="InterPro" id="IPR036890">
    <property type="entry name" value="HATPase_C_sf"/>
</dbReference>
<dbReference type="PROSITE" id="PS50109">
    <property type="entry name" value="HIS_KIN"/>
    <property type="match status" value="1"/>
</dbReference>
<evidence type="ECO:0000256" key="1">
    <source>
        <dbReference type="ARBA" id="ARBA00000085"/>
    </source>
</evidence>
<keyword evidence="9" id="KW-0472">Membrane</keyword>
<evidence type="ECO:0000256" key="7">
    <source>
        <dbReference type="ARBA" id="ARBA00022840"/>
    </source>
</evidence>
<evidence type="ECO:0000256" key="2">
    <source>
        <dbReference type="ARBA" id="ARBA00012438"/>
    </source>
</evidence>
<dbReference type="InterPro" id="IPR003661">
    <property type="entry name" value="HisK_dim/P_dom"/>
</dbReference>
<dbReference type="SMART" id="SM00388">
    <property type="entry name" value="HisKA"/>
    <property type="match status" value="1"/>
</dbReference>
<evidence type="ECO:0000256" key="6">
    <source>
        <dbReference type="ARBA" id="ARBA00022777"/>
    </source>
</evidence>
<evidence type="ECO:0000313" key="11">
    <source>
        <dbReference type="EMBL" id="TYS47771.1"/>
    </source>
</evidence>
<feature type="transmembrane region" description="Helical" evidence="9">
    <location>
        <begin position="34"/>
        <end position="53"/>
    </location>
</feature>
<evidence type="ECO:0000256" key="5">
    <source>
        <dbReference type="ARBA" id="ARBA00022741"/>
    </source>
</evidence>
<dbReference type="InterPro" id="IPR005467">
    <property type="entry name" value="His_kinase_dom"/>
</dbReference>
<dbReference type="Proteomes" id="UP000322139">
    <property type="component" value="Unassembled WGS sequence"/>
</dbReference>
<accession>A0A5D4RBT2</accession>
<feature type="transmembrane region" description="Helical" evidence="9">
    <location>
        <begin position="65"/>
        <end position="93"/>
    </location>
</feature>
<dbReference type="Pfam" id="PF00512">
    <property type="entry name" value="HisKA"/>
    <property type="match status" value="1"/>
</dbReference>
<dbReference type="SUPFAM" id="SSF55874">
    <property type="entry name" value="ATPase domain of HSP90 chaperone/DNA topoisomerase II/histidine kinase"/>
    <property type="match status" value="1"/>
</dbReference>
<dbReference type="PRINTS" id="PR00344">
    <property type="entry name" value="BCTRLSENSOR"/>
</dbReference>
<dbReference type="PANTHER" id="PTHR43065">
    <property type="entry name" value="SENSOR HISTIDINE KINASE"/>
    <property type="match status" value="1"/>
</dbReference>
<feature type="transmembrane region" description="Helical" evidence="9">
    <location>
        <begin position="10"/>
        <end position="28"/>
    </location>
</feature>
<dbReference type="GO" id="GO:0000155">
    <property type="term" value="F:phosphorelay sensor kinase activity"/>
    <property type="evidence" value="ECO:0007669"/>
    <property type="project" value="InterPro"/>
</dbReference>
<organism evidence="11 12">
    <name type="scientific">Bacillus infantis</name>
    <dbReference type="NCBI Taxonomy" id="324767"/>
    <lineage>
        <taxon>Bacteria</taxon>
        <taxon>Bacillati</taxon>
        <taxon>Bacillota</taxon>
        <taxon>Bacilli</taxon>
        <taxon>Bacillales</taxon>
        <taxon>Bacillaceae</taxon>
        <taxon>Bacillus</taxon>
    </lineage>
</organism>
<keyword evidence="6 11" id="KW-0418">Kinase</keyword>
<evidence type="ECO:0000256" key="3">
    <source>
        <dbReference type="ARBA" id="ARBA00022553"/>
    </source>
</evidence>
<keyword evidence="8" id="KW-0902">Two-component regulatory system</keyword>
<keyword evidence="9" id="KW-0812">Transmembrane</keyword>
<protein>
    <recommendedName>
        <fullName evidence="2">histidine kinase</fullName>
        <ecNumber evidence="2">2.7.13.3</ecNumber>
    </recommendedName>
</protein>
<dbReference type="Gene3D" id="3.30.565.10">
    <property type="entry name" value="Histidine kinase-like ATPase, C-terminal domain"/>
    <property type="match status" value="1"/>
</dbReference>
<keyword evidence="3" id="KW-0597">Phosphoprotein</keyword>
<evidence type="ECO:0000256" key="4">
    <source>
        <dbReference type="ARBA" id="ARBA00022679"/>
    </source>
</evidence>
<evidence type="ECO:0000313" key="12">
    <source>
        <dbReference type="Proteomes" id="UP000322139"/>
    </source>
</evidence>
<keyword evidence="4" id="KW-0808">Transferase</keyword>
<dbReference type="InterPro" id="IPR036097">
    <property type="entry name" value="HisK_dim/P_sf"/>
</dbReference>
<dbReference type="AlphaFoldDB" id="A0A5D4RBT2"/>
<dbReference type="PANTHER" id="PTHR43065:SF46">
    <property type="entry name" value="C4-DICARBOXYLATE TRANSPORT SENSOR PROTEIN DCTB"/>
    <property type="match status" value="1"/>
</dbReference>
<evidence type="ECO:0000256" key="8">
    <source>
        <dbReference type="ARBA" id="ARBA00023012"/>
    </source>
</evidence>
<keyword evidence="5" id="KW-0547">Nucleotide-binding</keyword>
<feature type="transmembrane region" description="Helical" evidence="9">
    <location>
        <begin position="155"/>
        <end position="176"/>
    </location>
</feature>
<evidence type="ECO:0000259" key="10">
    <source>
        <dbReference type="PROSITE" id="PS50109"/>
    </source>
</evidence>
<feature type="domain" description="Histidine kinase" evidence="10">
    <location>
        <begin position="205"/>
        <end position="411"/>
    </location>
</feature>
<dbReference type="Gene3D" id="1.10.287.130">
    <property type="match status" value="1"/>
</dbReference>
<dbReference type="SUPFAM" id="SSF47384">
    <property type="entry name" value="Homodimeric domain of signal transducing histidine kinase"/>
    <property type="match status" value="1"/>
</dbReference>
<dbReference type="InterPro" id="IPR004358">
    <property type="entry name" value="Sig_transdc_His_kin-like_C"/>
</dbReference>
<reference evidence="11 12" key="1">
    <citation type="submission" date="2019-08" db="EMBL/GenBank/DDBJ databases">
        <title>Bacillus genomes from the desert of Cuatro Cienegas, Coahuila.</title>
        <authorList>
            <person name="Olmedo-Alvarez G."/>
        </authorList>
    </citation>
    <scope>NUCLEOTIDE SEQUENCE [LARGE SCALE GENOMIC DNA]</scope>
    <source>
        <strain evidence="11 12">CH446_14T</strain>
    </source>
</reference>
<dbReference type="InterPro" id="IPR003594">
    <property type="entry name" value="HATPase_dom"/>
</dbReference>
<feature type="transmembrane region" description="Helical" evidence="9">
    <location>
        <begin position="129"/>
        <end position="149"/>
    </location>
</feature>
<feature type="transmembrane region" description="Helical" evidence="9">
    <location>
        <begin position="99"/>
        <end position="117"/>
    </location>
</feature>
<name>A0A5D4RBT2_9BACI</name>
<comment type="catalytic activity">
    <reaction evidence="1">
        <text>ATP + protein L-histidine = ADP + protein N-phospho-L-histidine.</text>
        <dbReference type="EC" id="2.7.13.3"/>
    </reaction>
</comment>
<keyword evidence="7" id="KW-0067">ATP-binding</keyword>
<dbReference type="EC" id="2.7.13.3" evidence="2"/>
<dbReference type="GO" id="GO:0005524">
    <property type="term" value="F:ATP binding"/>
    <property type="evidence" value="ECO:0007669"/>
    <property type="project" value="UniProtKB-KW"/>
</dbReference>
<gene>
    <name evidence="11" type="ORF">FZD51_12610</name>
</gene>
<dbReference type="CDD" id="cd00082">
    <property type="entry name" value="HisKA"/>
    <property type="match status" value="1"/>
</dbReference>
<evidence type="ECO:0000256" key="9">
    <source>
        <dbReference type="SAM" id="Phobius"/>
    </source>
</evidence>
<dbReference type="SMART" id="SM00387">
    <property type="entry name" value="HATPase_c"/>
    <property type="match status" value="1"/>
</dbReference>
<dbReference type="Pfam" id="PF02518">
    <property type="entry name" value="HATPase_c"/>
    <property type="match status" value="1"/>
</dbReference>
<sequence length="423" mass="48073">MKLREFAENLFLHFFIMLIIPLMHNISLKHEKRAWLMFFAAAASLMLTLAFPVRMANGLEFDMKFIPVFFCFFYLGPLGGYLLIAALLIFMALFNADNLYVTLINYFIISLPMLFIRKKYQKMNILGKTIVAFAFYFFITLTRLIYFLQTGHIQNAVNLGLFFLLSFISLCAAIYIMEMYRLHSEMAEKLQTADKSNAVSQLAASVAHEIRNPMTTIRGFLQLMKDEQNLTDGQRSYVTTSLEELDRANHIISDFLSLAKPSIASKEKLPVTDLVREIADFIRPFALLSQTEISCRAQEDLYIYGNANEFKQLLINIIKNGVESMQDGGTILVTAEQDQKEVSVKIKDEGSGLTPGQLKQLGSPYYSTKTKGTGLGLLISFDIIKRLDGHYKIISDKNIGTEFILIFPAAERELNVRQSNQSL</sequence>
<dbReference type="Gene3D" id="1.10.1760.20">
    <property type="match status" value="1"/>
</dbReference>
<dbReference type="EMBL" id="VTER01000006">
    <property type="protein sequence ID" value="TYS47771.1"/>
    <property type="molecule type" value="Genomic_DNA"/>
</dbReference>
<proteinExistence type="predicted"/>
<keyword evidence="9" id="KW-1133">Transmembrane helix</keyword>